<dbReference type="EMBL" id="BBPI01000070">
    <property type="protein sequence ID" value="GAM01973.1"/>
    <property type="molecule type" value="Genomic_DNA"/>
</dbReference>
<dbReference type="eggNOG" id="COG3598">
    <property type="taxonomic scope" value="Bacteria"/>
</dbReference>
<accession>A0A0A1W9G2</accession>
<gene>
    <name evidence="2" type="ORF">SP5_070_00560</name>
</gene>
<dbReference type="RefSeq" id="WP_042489552.1">
    <property type="nucleotide sequence ID" value="NZ_BBPI01000070.1"/>
</dbReference>
<dbReference type="Gene3D" id="3.40.50.300">
    <property type="entry name" value="P-loop containing nucleotide triphosphate hydrolases"/>
    <property type="match status" value="1"/>
</dbReference>
<evidence type="ECO:0000313" key="3">
    <source>
        <dbReference type="Proteomes" id="UP000032305"/>
    </source>
</evidence>
<dbReference type="OrthoDB" id="1496333at2"/>
<dbReference type="SUPFAM" id="SSF52540">
    <property type="entry name" value="P-loop containing nucleoside triphosphate hydrolases"/>
    <property type="match status" value="1"/>
</dbReference>
<feature type="region of interest" description="Disordered" evidence="1">
    <location>
        <begin position="640"/>
        <end position="700"/>
    </location>
</feature>
<dbReference type="Proteomes" id="UP000032305">
    <property type="component" value="Unassembled WGS sequence"/>
</dbReference>
<proteinExistence type="predicted"/>
<dbReference type="AlphaFoldDB" id="A0A0A1W9G2"/>
<evidence type="ECO:0000256" key="1">
    <source>
        <dbReference type="SAM" id="MobiDB-lite"/>
    </source>
</evidence>
<evidence type="ECO:0008006" key="4">
    <source>
        <dbReference type="Google" id="ProtNLM"/>
    </source>
</evidence>
<dbReference type="InterPro" id="IPR027417">
    <property type="entry name" value="P-loop_NTPase"/>
</dbReference>
<sequence>MSAVSYAEPQETTSFGSLIGTVAQRVWGEPNKRLSKPGEMRWGNQGARIVYSNTGAFKDTEADQSGGTLELLRHAYGLDKAEAVAWLVREGLIPDRARAHAIKLHPGQRIVATFLFTDATGKVLYRKHRIQPGRGDRSKEFAYDHPDGAGGWRWGRGDNQVPYRLKDLANAPKDAAIYMAEGEAKADRLASWGLIATSSKDWRGYDFSGYVKGRSVIILPDNDNTGAKLADKVKADVERAEGRPVIVHLPRLPDKGDVLNWDGDAAELTALVDAAPIATSDEIRTKPDVALLPVVDASEFAGKTVPDREWGLEGWEPWRSMVFVTGMGATGKSLLTQQRMTCSAAGLPFLGVPVRQGVSLYITCEDPIDEMHRRQESINKALGITWRDLRGKLLLVSLKGMLNKELCTFDAEGRMSTTERWASLKATIAATGATHVTLDNVAHFFTGNENIRNQVAAFAGLVDGLAEEINGVVILIGHPNKAGDEFSGSTAWENQVRSRIFLGLESTREGEVHDPAARVLTNSKPNYSERGKSVRFLWHNWAFVRHEDVPEDAMREHRAIAEAAYDNEVFLKCLAERDRQRRAVSDSSGPNYAPAVFEGLPHSQGIGKARLKRAMERLFVARRIEKGFLWRDSGKGRDVTGIREVDLGSPNATPNGPQTHSPDTPNQSPQTPPPTHLPPIGGNGAAHQVPAPSLQNEAKR</sequence>
<dbReference type="Pfam" id="PF13481">
    <property type="entry name" value="AAA_25"/>
    <property type="match status" value="1"/>
</dbReference>
<reference evidence="2 3" key="1">
    <citation type="submission" date="2014-11" db="EMBL/GenBank/DDBJ databases">
        <title>Whole genome shotgun sequence of Sphingomonas parapaucimobilis NBRC 15100.</title>
        <authorList>
            <person name="Katano-Makiyama Y."/>
            <person name="Hosoyama A."/>
            <person name="Hashimoto M."/>
            <person name="Hosoyama Y."/>
            <person name="Noguchi M."/>
            <person name="Numata M."/>
            <person name="Tsuchikane K."/>
            <person name="Hirakata S."/>
            <person name="Uohara A."/>
            <person name="Shimodaira J."/>
            <person name="Ohji S."/>
            <person name="Ichikawa N."/>
            <person name="Kimura A."/>
            <person name="Yamazoe A."/>
            <person name="Fujita N."/>
        </authorList>
    </citation>
    <scope>NUCLEOTIDE SEQUENCE [LARGE SCALE GENOMIC DNA]</scope>
    <source>
        <strain evidence="2 3">NBRC 15100</strain>
    </source>
</reference>
<organism evidence="2 3">
    <name type="scientific">Sphingomonas parapaucimobilis NBRC 15100</name>
    <dbReference type="NCBI Taxonomy" id="1219049"/>
    <lineage>
        <taxon>Bacteria</taxon>
        <taxon>Pseudomonadati</taxon>
        <taxon>Pseudomonadota</taxon>
        <taxon>Alphaproteobacteria</taxon>
        <taxon>Sphingomonadales</taxon>
        <taxon>Sphingomonadaceae</taxon>
        <taxon>Sphingomonas</taxon>
    </lineage>
</organism>
<protein>
    <recommendedName>
        <fullName evidence="4">SF4 helicase domain-containing protein</fullName>
    </recommendedName>
</protein>
<comment type="caution">
    <text evidence="2">The sequence shown here is derived from an EMBL/GenBank/DDBJ whole genome shotgun (WGS) entry which is preliminary data.</text>
</comment>
<dbReference type="eggNOG" id="COG0358">
    <property type="taxonomic scope" value="Bacteria"/>
</dbReference>
<keyword evidence="3" id="KW-1185">Reference proteome</keyword>
<name>A0A0A1W9G2_9SPHN</name>
<evidence type="ECO:0000313" key="2">
    <source>
        <dbReference type="EMBL" id="GAM01973.1"/>
    </source>
</evidence>
<feature type="compositionally biased region" description="Polar residues" evidence="1">
    <location>
        <begin position="650"/>
        <end position="660"/>
    </location>
</feature>